<dbReference type="Proteomes" id="UP000253551">
    <property type="component" value="Unassembled WGS sequence"/>
</dbReference>
<comment type="caution">
    <text evidence="1">The sequence shown here is derived from an EMBL/GenBank/DDBJ whole genome shotgun (WGS) entry which is preliminary data.</text>
</comment>
<reference evidence="1 2" key="1">
    <citation type="journal article" date="2018" name="G3 (Bethesda)">
        <title>Phylogenetic and Phylogenomic Definition of Rhizopus Species.</title>
        <authorList>
            <person name="Gryganskyi A.P."/>
            <person name="Golan J."/>
            <person name="Dolatabadi S."/>
            <person name="Mondo S."/>
            <person name="Robb S."/>
            <person name="Idnurm A."/>
            <person name="Muszewska A."/>
            <person name="Steczkiewicz K."/>
            <person name="Masonjones S."/>
            <person name="Liao H.L."/>
            <person name="Gajdeczka M.T."/>
            <person name="Anike F."/>
            <person name="Vuek A."/>
            <person name="Anishchenko I.M."/>
            <person name="Voigt K."/>
            <person name="de Hoog G.S."/>
            <person name="Smith M.E."/>
            <person name="Heitman J."/>
            <person name="Vilgalys R."/>
            <person name="Stajich J.E."/>
        </authorList>
    </citation>
    <scope>NUCLEOTIDE SEQUENCE [LARGE SCALE GENOMIC DNA]</scope>
    <source>
        <strain evidence="1 2">LSU 92-RS-03</strain>
    </source>
</reference>
<gene>
    <name evidence="1" type="ORF">CU098_013207</name>
</gene>
<evidence type="ECO:0000313" key="1">
    <source>
        <dbReference type="EMBL" id="RCI04521.1"/>
    </source>
</evidence>
<proteinExistence type="predicted"/>
<name>A0A367KQS4_RHIST</name>
<feature type="non-terminal residue" evidence="1">
    <location>
        <position position="76"/>
    </location>
</feature>
<sequence length="76" mass="8809">MVEGINGSNEIRGTMDTKIIEDYMGHKAIRYNVSDGRNFSLDTENFYQEWKNSSLIEGKSWSNLHSNMEEKCNQLC</sequence>
<dbReference type="AlphaFoldDB" id="A0A367KQS4"/>
<evidence type="ECO:0000313" key="2">
    <source>
        <dbReference type="Proteomes" id="UP000253551"/>
    </source>
</evidence>
<protein>
    <submittedName>
        <fullName evidence="1">Uncharacterized protein</fullName>
    </submittedName>
</protein>
<accession>A0A367KQS4</accession>
<keyword evidence="2" id="KW-1185">Reference proteome</keyword>
<organism evidence="1 2">
    <name type="scientific">Rhizopus stolonifer</name>
    <name type="common">Rhizopus nigricans</name>
    <dbReference type="NCBI Taxonomy" id="4846"/>
    <lineage>
        <taxon>Eukaryota</taxon>
        <taxon>Fungi</taxon>
        <taxon>Fungi incertae sedis</taxon>
        <taxon>Mucoromycota</taxon>
        <taxon>Mucoromycotina</taxon>
        <taxon>Mucoromycetes</taxon>
        <taxon>Mucorales</taxon>
        <taxon>Mucorineae</taxon>
        <taxon>Rhizopodaceae</taxon>
        <taxon>Rhizopus</taxon>
    </lineage>
</organism>
<dbReference type="EMBL" id="PJQM01000658">
    <property type="protein sequence ID" value="RCI04521.1"/>
    <property type="molecule type" value="Genomic_DNA"/>
</dbReference>